<protein>
    <submittedName>
        <fullName evidence="1">7,8-dihydro-8-oxoguanine triphosphatase</fullName>
    </submittedName>
</protein>
<reference evidence="1 2" key="1">
    <citation type="submission" date="2018-06" db="EMBL/GenBank/DDBJ databases">
        <title>Combined omics and stable isotope probing to characterize newly discovered Mariana Back-Arc vent microbial communities.</title>
        <authorList>
            <person name="Trembath-Reichert E."/>
            <person name="Huber J.A."/>
        </authorList>
    </citation>
    <scope>NUCLEOTIDE SEQUENCE [LARGE SCALE GENOMIC DNA]</scope>
    <source>
        <strain evidence="1">MAG 63_1</strain>
    </source>
</reference>
<comment type="caution">
    <text evidence="1">The sequence shown here is derived from an EMBL/GenBank/DDBJ whole genome shotgun (WGS) entry which is preliminary data.</text>
</comment>
<gene>
    <name evidence="1" type="ORF">DSY97_10400</name>
</gene>
<sequence length="42" mass="4816">ASWEGDRLFTPKILEPGCFSAKFLYSGKTLLDYTFSKSKLRL</sequence>
<feature type="non-terminal residue" evidence="1">
    <location>
        <position position="1"/>
    </location>
</feature>
<dbReference type="EMBL" id="QNZL01000279">
    <property type="protein sequence ID" value="RTZ77174.1"/>
    <property type="molecule type" value="Genomic_DNA"/>
</dbReference>
<evidence type="ECO:0000313" key="2">
    <source>
        <dbReference type="Proteomes" id="UP000286801"/>
    </source>
</evidence>
<proteinExistence type="predicted"/>
<name>A0A432G0Q2_9DELT</name>
<accession>A0A432G0Q2</accession>
<organism evidence="1 2">
    <name type="scientific">SAR324 cluster bacterium</name>
    <dbReference type="NCBI Taxonomy" id="2024889"/>
    <lineage>
        <taxon>Bacteria</taxon>
        <taxon>Deltaproteobacteria</taxon>
        <taxon>SAR324 cluster</taxon>
    </lineage>
</organism>
<dbReference type="Proteomes" id="UP000286801">
    <property type="component" value="Unassembled WGS sequence"/>
</dbReference>
<dbReference type="AlphaFoldDB" id="A0A432G0Q2"/>
<evidence type="ECO:0000313" key="1">
    <source>
        <dbReference type="EMBL" id="RTZ77174.1"/>
    </source>
</evidence>